<dbReference type="EMBL" id="CP015607">
    <property type="protein sequence ID" value="APT44894.1"/>
    <property type="molecule type" value="Genomic_DNA"/>
</dbReference>
<name>A0A1L6ZEG8_BACIA</name>
<evidence type="ECO:0000313" key="2">
    <source>
        <dbReference type="EMBL" id="APT44894.1"/>
    </source>
</evidence>
<gene>
    <name evidence="2" type="ORF">BSA145_02500</name>
</gene>
<proteinExistence type="predicted"/>
<evidence type="ECO:0000313" key="3">
    <source>
        <dbReference type="Proteomes" id="UP000185426"/>
    </source>
</evidence>
<reference evidence="2 3" key="1">
    <citation type="submission" date="2016-05" db="EMBL/GenBank/DDBJ databases">
        <title>Complete Genome and Methylome Analysis of Psychrotrophic Bacterial Isolates from Antarctic Lake Untersee.</title>
        <authorList>
            <person name="Fomenkov A."/>
            <person name="Akimov V.N."/>
            <person name="Vasilyeva L.V."/>
            <person name="Andersen D."/>
            <person name="Vincze T."/>
            <person name="Roberts R.J."/>
        </authorList>
    </citation>
    <scope>NUCLEOTIDE SEQUENCE [LARGE SCALE GENOMIC DNA]</scope>
    <source>
        <strain evidence="2 3">U14-5</strain>
    </source>
</reference>
<dbReference type="Pfam" id="PF11181">
    <property type="entry name" value="YflT"/>
    <property type="match status" value="1"/>
</dbReference>
<organism evidence="2 3">
    <name type="scientific">Bacillus safensis</name>
    <dbReference type="NCBI Taxonomy" id="561879"/>
    <lineage>
        <taxon>Bacteria</taxon>
        <taxon>Bacillati</taxon>
        <taxon>Bacillota</taxon>
        <taxon>Bacilli</taxon>
        <taxon>Bacillales</taxon>
        <taxon>Bacillaceae</taxon>
        <taxon>Bacillus</taxon>
    </lineage>
</organism>
<evidence type="ECO:0000259" key="1">
    <source>
        <dbReference type="Pfam" id="PF11181"/>
    </source>
</evidence>
<feature type="domain" description="General stress protein 17M-like" evidence="1">
    <location>
        <begin position="5"/>
        <end position="97"/>
    </location>
</feature>
<sequence>MEYITVENSKEAKQTIDHIHSSGSSKDAVFVFAYDPERSDTVTEHTDAKSMTAVGQGILDQVANVIRTRDDELMAKMMSTGADQELALTLLDELKKGKLVICKR</sequence>
<protein>
    <submittedName>
        <fullName evidence="2">General stress protein 17m</fullName>
    </submittedName>
</protein>
<dbReference type="AlphaFoldDB" id="A0A1L6ZEG8"/>
<dbReference type="InterPro" id="IPR025889">
    <property type="entry name" value="GSP17M-like_dom"/>
</dbReference>
<dbReference type="RefSeq" id="WP_075621532.1">
    <property type="nucleotide sequence ID" value="NZ_CP015607.1"/>
</dbReference>
<accession>A0A1L6ZEG8</accession>
<dbReference type="Proteomes" id="UP000185426">
    <property type="component" value="Chromosome"/>
</dbReference>